<evidence type="ECO:0000256" key="3">
    <source>
        <dbReference type="ARBA" id="ARBA00022448"/>
    </source>
</evidence>
<evidence type="ECO:0000256" key="5">
    <source>
        <dbReference type="SAM" id="SignalP"/>
    </source>
</evidence>
<dbReference type="SUPFAM" id="SSF53850">
    <property type="entry name" value="Periplasmic binding protein-like II"/>
    <property type="match status" value="1"/>
</dbReference>
<evidence type="ECO:0000313" key="7">
    <source>
        <dbReference type="EMBL" id="MCV2370698.1"/>
    </source>
</evidence>
<evidence type="ECO:0000259" key="6">
    <source>
        <dbReference type="Pfam" id="PF00496"/>
    </source>
</evidence>
<comment type="similarity">
    <text evidence="2">Belongs to the bacterial solute-binding protein 5 family.</text>
</comment>
<evidence type="ECO:0000256" key="1">
    <source>
        <dbReference type="ARBA" id="ARBA00004196"/>
    </source>
</evidence>
<dbReference type="PANTHER" id="PTHR30290:SF10">
    <property type="entry name" value="PERIPLASMIC OLIGOPEPTIDE-BINDING PROTEIN-RELATED"/>
    <property type="match status" value="1"/>
</dbReference>
<evidence type="ECO:0000313" key="8">
    <source>
        <dbReference type="Proteomes" id="UP001209701"/>
    </source>
</evidence>
<accession>A0ABT2YKV7</accession>
<feature type="signal peptide" evidence="5">
    <location>
        <begin position="1"/>
        <end position="35"/>
    </location>
</feature>
<keyword evidence="4 5" id="KW-0732">Signal</keyword>
<dbReference type="PANTHER" id="PTHR30290">
    <property type="entry name" value="PERIPLASMIC BINDING COMPONENT OF ABC TRANSPORTER"/>
    <property type="match status" value="1"/>
</dbReference>
<dbReference type="Gene3D" id="3.40.190.10">
    <property type="entry name" value="Periplasmic binding protein-like II"/>
    <property type="match status" value="1"/>
</dbReference>
<dbReference type="Proteomes" id="UP001209701">
    <property type="component" value="Unassembled WGS sequence"/>
</dbReference>
<evidence type="ECO:0000256" key="2">
    <source>
        <dbReference type="ARBA" id="ARBA00005695"/>
    </source>
</evidence>
<comment type="subcellular location">
    <subcellularLocation>
        <location evidence="1">Cell envelope</location>
    </subcellularLocation>
</comment>
<name>A0ABT2YKV7_9BURK</name>
<gene>
    <name evidence="7" type="ORF">LNV07_21645</name>
</gene>
<reference evidence="7 8" key="1">
    <citation type="submission" date="2021-11" db="EMBL/GenBank/DDBJ databases">
        <authorList>
            <person name="Liang Q."/>
            <person name="Mou H."/>
            <person name="Liu Z."/>
        </authorList>
    </citation>
    <scope>NUCLEOTIDE SEQUENCE [LARGE SCALE GENOMIC DNA]</scope>
    <source>
        <strain evidence="7 8">CHU3</strain>
    </source>
</reference>
<dbReference type="InterPro" id="IPR039424">
    <property type="entry name" value="SBP_5"/>
</dbReference>
<dbReference type="InterPro" id="IPR000914">
    <property type="entry name" value="SBP_5_dom"/>
</dbReference>
<dbReference type="InterPro" id="IPR030678">
    <property type="entry name" value="Peptide/Ni-bd"/>
</dbReference>
<proteinExistence type="inferred from homology"/>
<comment type="caution">
    <text evidence="7">The sequence shown here is derived from an EMBL/GenBank/DDBJ whole genome shotgun (WGS) entry which is preliminary data.</text>
</comment>
<organism evidence="7 8">
    <name type="scientific">Roseateles oligotrophus</name>
    <dbReference type="NCBI Taxonomy" id="1769250"/>
    <lineage>
        <taxon>Bacteria</taxon>
        <taxon>Pseudomonadati</taxon>
        <taxon>Pseudomonadota</taxon>
        <taxon>Betaproteobacteria</taxon>
        <taxon>Burkholderiales</taxon>
        <taxon>Sphaerotilaceae</taxon>
        <taxon>Roseateles</taxon>
    </lineage>
</organism>
<dbReference type="Gene3D" id="3.10.105.10">
    <property type="entry name" value="Dipeptide-binding Protein, Domain 3"/>
    <property type="match status" value="1"/>
</dbReference>
<dbReference type="PIRSF" id="PIRSF002741">
    <property type="entry name" value="MppA"/>
    <property type="match status" value="1"/>
</dbReference>
<feature type="domain" description="Solute-binding protein family 5" evidence="6">
    <location>
        <begin position="97"/>
        <end position="533"/>
    </location>
</feature>
<dbReference type="Pfam" id="PF00496">
    <property type="entry name" value="SBP_bac_5"/>
    <property type="match status" value="1"/>
</dbReference>
<keyword evidence="8" id="KW-1185">Reference proteome</keyword>
<sequence length="621" mass="69853">MFKQGCAILLRARIKALLLISAALAMLQAAGLARADEAAQSQSGAKPKVLRYAFRIAETGFDPAQISDLYSRIIAAGIFEAPLQFEYLARPVRLRAATADALPEVSADFKTLTFTIKPGIYFNDDPAFEGKKRELTAADYVYSLKRHFDPRWKSPNLYLFENARIPGLNELRREALKNKTAFDYKRPVAGLTALDRYRFQVRTEAGDPRFVNHFADPSTMGAVAHEVVERYGDKIMDHPVGTGAWALTEWRRSSRMVLEKNPNFRDLRYDEQPPADNARLVAQAAQLQGRKLPMLDRVEIAIIEENQPRWLSFLQREADMVEEVPAEYAPIAFPNNKLAPNLAKMGLQMVRYARADVAISYFNMEDPVVGGYTPNKIALRRAIALAIDVDKEIRLPRRGQAVPAQGPISPGVFGFEPTLKTTMSEHDIARAKALLDLYGYVDADGDGWRDQPDGSPLTIEYATEQDGEKRALAELWQKAMDSINVRIKFRHAKWPENLKASTAGKLMMWGVGWSAAAPDGDTFLALGYGPNKGQSNKARFDLPAYNALYEAQKKLPNGPERLELMTEAQKLLVAYMPIKLHVHRVYTDIAQPWVLGYGRNTFVRDFWKYIDIDPEVLDATK</sequence>
<dbReference type="EMBL" id="JAJIRN010000010">
    <property type="protein sequence ID" value="MCV2370698.1"/>
    <property type="molecule type" value="Genomic_DNA"/>
</dbReference>
<protein>
    <submittedName>
        <fullName evidence="7">ABC transporter substrate-binding protein</fullName>
    </submittedName>
</protein>
<keyword evidence="3" id="KW-0813">Transport</keyword>
<evidence type="ECO:0000256" key="4">
    <source>
        <dbReference type="ARBA" id="ARBA00022729"/>
    </source>
</evidence>
<feature type="chain" id="PRO_5045052801" evidence="5">
    <location>
        <begin position="36"/>
        <end position="621"/>
    </location>
</feature>